<dbReference type="EMBL" id="KE651168">
    <property type="protein sequence ID" value="EEB09365.1"/>
    <property type="molecule type" value="Genomic_DNA"/>
</dbReference>
<organism evidence="5 6">
    <name type="scientific">Schizosaccharomyces japonicus (strain yFS275 / FY16936)</name>
    <name type="common">Fission yeast</name>
    <dbReference type="NCBI Taxonomy" id="402676"/>
    <lineage>
        <taxon>Eukaryota</taxon>
        <taxon>Fungi</taxon>
        <taxon>Dikarya</taxon>
        <taxon>Ascomycota</taxon>
        <taxon>Taphrinomycotina</taxon>
        <taxon>Schizosaccharomycetes</taxon>
        <taxon>Schizosaccharomycetales</taxon>
        <taxon>Schizosaccharomycetaceae</taxon>
        <taxon>Schizosaccharomyces</taxon>
    </lineage>
</organism>
<dbReference type="RefSeq" id="XP_002175658.1">
    <property type="nucleotide sequence ID" value="XM_002175622.2"/>
</dbReference>
<accession>B6K761</accession>
<dbReference type="HOGENOM" id="CLU_046737_12_1_1"/>
<evidence type="ECO:0000259" key="4">
    <source>
        <dbReference type="PROSITE" id="PS01031"/>
    </source>
</evidence>
<sequence length="138" mass="15653">MSIQRFFGFPEVFDDFLNYAPIVQSRARDNGTLSPAIDVHEGRDTISVDVELPGVKKENVNVHYDNGKLTVSGEIVNERTSDEEQRHWSERRFGTFSRTISLPSKVDADQIEASFSNGLLTITLPKVEKVTKRQIEIK</sequence>
<evidence type="ECO:0000313" key="5">
    <source>
        <dbReference type="EMBL" id="EEB09365.1"/>
    </source>
</evidence>
<keyword evidence="1" id="KW-0346">Stress response</keyword>
<dbReference type="GO" id="GO:0051259">
    <property type="term" value="P:protein complex oligomerization"/>
    <property type="evidence" value="ECO:0000318"/>
    <property type="project" value="GO_Central"/>
</dbReference>
<reference evidence="5 6" key="1">
    <citation type="journal article" date="2011" name="Science">
        <title>Comparative functional genomics of the fission yeasts.</title>
        <authorList>
            <person name="Rhind N."/>
            <person name="Chen Z."/>
            <person name="Yassour M."/>
            <person name="Thompson D.A."/>
            <person name="Haas B.J."/>
            <person name="Habib N."/>
            <person name="Wapinski I."/>
            <person name="Roy S."/>
            <person name="Lin M.F."/>
            <person name="Heiman D.I."/>
            <person name="Young S.K."/>
            <person name="Furuya K."/>
            <person name="Guo Y."/>
            <person name="Pidoux A."/>
            <person name="Chen H.M."/>
            <person name="Robbertse B."/>
            <person name="Goldberg J.M."/>
            <person name="Aoki K."/>
            <person name="Bayne E.H."/>
            <person name="Berlin A.M."/>
            <person name="Desjardins C.A."/>
            <person name="Dobbs E."/>
            <person name="Dukaj L."/>
            <person name="Fan L."/>
            <person name="FitzGerald M.G."/>
            <person name="French C."/>
            <person name="Gujja S."/>
            <person name="Hansen K."/>
            <person name="Keifenheim D."/>
            <person name="Levin J.Z."/>
            <person name="Mosher R.A."/>
            <person name="Mueller C.A."/>
            <person name="Pfiffner J."/>
            <person name="Priest M."/>
            <person name="Russ C."/>
            <person name="Smialowska A."/>
            <person name="Swoboda P."/>
            <person name="Sykes S.M."/>
            <person name="Vaughn M."/>
            <person name="Vengrova S."/>
            <person name="Yoder R."/>
            <person name="Zeng Q."/>
            <person name="Allshire R."/>
            <person name="Baulcombe D."/>
            <person name="Birren B.W."/>
            <person name="Brown W."/>
            <person name="Ekwall K."/>
            <person name="Kellis M."/>
            <person name="Leatherwood J."/>
            <person name="Levin H."/>
            <person name="Margalit H."/>
            <person name="Martienssen R."/>
            <person name="Nieduszynski C.A."/>
            <person name="Spatafora J.W."/>
            <person name="Friedman N."/>
            <person name="Dalgaard J.Z."/>
            <person name="Baumann P."/>
            <person name="Niki H."/>
            <person name="Regev A."/>
            <person name="Nusbaum C."/>
        </authorList>
    </citation>
    <scope>NUCLEOTIDE SEQUENCE [LARGE SCALE GENOMIC DNA]</scope>
    <source>
        <strain evidence="6">yFS275 / FY16936</strain>
    </source>
</reference>
<dbReference type="GO" id="GO:0009651">
    <property type="term" value="P:response to salt stress"/>
    <property type="evidence" value="ECO:0000318"/>
    <property type="project" value="GO_Central"/>
</dbReference>
<dbReference type="GO" id="GO:0006457">
    <property type="term" value="P:protein folding"/>
    <property type="evidence" value="ECO:0000318"/>
    <property type="project" value="GO_Central"/>
</dbReference>
<evidence type="ECO:0000256" key="1">
    <source>
        <dbReference type="ARBA" id="ARBA00023016"/>
    </source>
</evidence>
<dbReference type="Proteomes" id="UP000001744">
    <property type="component" value="Unassembled WGS sequence"/>
</dbReference>
<dbReference type="OrthoDB" id="5511210at2759"/>
<name>B6K761_SCHJY</name>
<dbReference type="VEuPathDB" id="FungiDB:SJAG_04567"/>
<dbReference type="eggNOG" id="KOG0710">
    <property type="taxonomic scope" value="Eukaryota"/>
</dbReference>
<protein>
    <submittedName>
        <fullName evidence="5">Hsp16-like protein</fullName>
    </submittedName>
</protein>
<gene>
    <name evidence="5" type="ORF">SJAG_04567</name>
</gene>
<comment type="similarity">
    <text evidence="2 3">Belongs to the small heat shock protein (HSP20) family.</text>
</comment>
<evidence type="ECO:0000313" key="6">
    <source>
        <dbReference type="Proteomes" id="UP000001744"/>
    </source>
</evidence>
<keyword evidence="6" id="KW-1185">Reference proteome</keyword>
<dbReference type="Gene3D" id="2.60.40.790">
    <property type="match status" value="1"/>
</dbReference>
<dbReference type="SUPFAM" id="SSF49764">
    <property type="entry name" value="HSP20-like chaperones"/>
    <property type="match status" value="1"/>
</dbReference>
<dbReference type="InterPro" id="IPR031107">
    <property type="entry name" value="Small_HSP"/>
</dbReference>
<dbReference type="CDD" id="cd06464">
    <property type="entry name" value="ACD_sHsps-like"/>
    <property type="match status" value="1"/>
</dbReference>
<proteinExistence type="inferred from homology"/>
<dbReference type="GO" id="GO:0051082">
    <property type="term" value="F:unfolded protein binding"/>
    <property type="evidence" value="ECO:0000318"/>
    <property type="project" value="GO_Central"/>
</dbReference>
<evidence type="ECO:0000256" key="2">
    <source>
        <dbReference type="PROSITE-ProRule" id="PRU00285"/>
    </source>
</evidence>
<dbReference type="OMA" id="GDEYVIC"/>
<dbReference type="AlphaFoldDB" id="B6K761"/>
<feature type="domain" description="SHSP" evidence="4">
    <location>
        <begin position="28"/>
        <end position="138"/>
    </location>
</feature>
<dbReference type="JaponicusDB" id="SJAG_04567"/>
<dbReference type="InterPro" id="IPR008978">
    <property type="entry name" value="HSP20-like_chaperone"/>
</dbReference>
<dbReference type="PROSITE" id="PS01031">
    <property type="entry name" value="SHSP"/>
    <property type="match status" value="1"/>
</dbReference>
<evidence type="ECO:0000256" key="3">
    <source>
        <dbReference type="RuleBase" id="RU003616"/>
    </source>
</evidence>
<dbReference type="GO" id="GO:0042542">
    <property type="term" value="P:response to hydrogen peroxide"/>
    <property type="evidence" value="ECO:0000318"/>
    <property type="project" value="GO_Central"/>
</dbReference>
<dbReference type="PANTHER" id="PTHR11527">
    <property type="entry name" value="HEAT-SHOCK PROTEIN 20 FAMILY MEMBER"/>
    <property type="match status" value="1"/>
</dbReference>
<dbReference type="STRING" id="402676.B6K761"/>
<dbReference type="Pfam" id="PF00011">
    <property type="entry name" value="HSP20"/>
    <property type="match status" value="1"/>
</dbReference>
<dbReference type="GO" id="GO:0009408">
    <property type="term" value="P:response to heat"/>
    <property type="evidence" value="ECO:0000318"/>
    <property type="project" value="GO_Central"/>
</dbReference>
<dbReference type="GeneID" id="7051921"/>
<dbReference type="InterPro" id="IPR002068">
    <property type="entry name" value="A-crystallin/Hsp20_dom"/>
</dbReference>